<protein>
    <submittedName>
        <fullName evidence="2">DUF3810 domain-containing protein</fullName>
    </submittedName>
</protein>
<feature type="transmembrane region" description="Helical" evidence="1">
    <location>
        <begin position="92"/>
        <end position="109"/>
    </location>
</feature>
<evidence type="ECO:0000313" key="2">
    <source>
        <dbReference type="EMBL" id="AVM53511.1"/>
    </source>
</evidence>
<reference evidence="2 3" key="1">
    <citation type="submission" date="2018-02" db="EMBL/GenBank/DDBJ databases">
        <authorList>
            <person name="Holder M.E."/>
            <person name="Ajami N.J."/>
            <person name="Petrosino J.F."/>
        </authorList>
    </citation>
    <scope>NUCLEOTIDE SEQUENCE [LARGE SCALE GENOMIC DNA]</scope>
    <source>
        <strain evidence="2 3">ATCC 33285</strain>
    </source>
</reference>
<keyword evidence="1" id="KW-0472">Membrane</keyword>
<gene>
    <name evidence="2" type="ORF">C4H11_11720</name>
</gene>
<dbReference type="EMBL" id="CP027231">
    <property type="protein sequence ID" value="AVM53511.1"/>
    <property type="molecule type" value="Genomic_DNA"/>
</dbReference>
<keyword evidence="3" id="KW-1185">Reference proteome</keyword>
<dbReference type="Pfam" id="PF12725">
    <property type="entry name" value="DUF3810"/>
    <property type="match status" value="1"/>
</dbReference>
<dbReference type="RefSeq" id="WP_106042246.1">
    <property type="nucleotide sequence ID" value="NZ_CALHZC010000006.1"/>
</dbReference>
<evidence type="ECO:0000256" key="1">
    <source>
        <dbReference type="SAM" id="Phobius"/>
    </source>
</evidence>
<sequence length="382" mass="44438">MSCKLKFRHVILIVLLSATWATQLIPSWGETYACFVYPAIAFCLSSFSGLIPFAIGDLFIFLSITGLFLYPVRARRAQKKKWKQILLNEAEYLAWIYVWFYLAWGLNYFQEDIYERTDMHYPEYSTETFQAFANDYIDKLNGSYAHITSINEPLVRRECVNAYRQISDSLGVHSPFHDSPRVKTMLFTPLISMVGVTGSMGPFFCEFTLNGDLLPSQYPATYAHELAHLLGITSEAEANFYAYQVCSRSKARGIRFSGYLSVLPHVLGNAALLLPEEEYTQLFNRIRPEIIEQVQSNRKYWREKYSPLLGKIQDKIYDWYLKGNNIPSGRKNYSEVVRLLVSYHEYDRMIQATNRLNAEEEKERPLPFPIIDEKDERMPFAR</sequence>
<name>A0ABN5INY5_9BACE</name>
<organism evidence="2 3">
    <name type="scientific">Bacteroides zoogleoformans</name>
    <dbReference type="NCBI Taxonomy" id="28119"/>
    <lineage>
        <taxon>Bacteria</taxon>
        <taxon>Pseudomonadati</taxon>
        <taxon>Bacteroidota</taxon>
        <taxon>Bacteroidia</taxon>
        <taxon>Bacteroidales</taxon>
        <taxon>Bacteroidaceae</taxon>
        <taxon>Bacteroides</taxon>
    </lineage>
</organism>
<keyword evidence="1" id="KW-1133">Transmembrane helix</keyword>
<dbReference type="InterPro" id="IPR024294">
    <property type="entry name" value="DUF3810"/>
</dbReference>
<evidence type="ECO:0000313" key="3">
    <source>
        <dbReference type="Proteomes" id="UP000238304"/>
    </source>
</evidence>
<accession>A0ABN5INY5</accession>
<dbReference type="Proteomes" id="UP000238304">
    <property type="component" value="Chromosome"/>
</dbReference>
<feature type="transmembrane region" description="Helical" evidence="1">
    <location>
        <begin position="39"/>
        <end position="72"/>
    </location>
</feature>
<keyword evidence="1" id="KW-0812">Transmembrane</keyword>
<proteinExistence type="predicted"/>